<evidence type="ECO:0000256" key="6">
    <source>
        <dbReference type="ARBA" id="ARBA00022918"/>
    </source>
</evidence>
<dbReference type="InterPro" id="IPR001584">
    <property type="entry name" value="Integrase_cat-core"/>
</dbReference>
<dbReference type="Gene3D" id="2.40.70.10">
    <property type="entry name" value="Acid Proteases"/>
    <property type="match status" value="1"/>
</dbReference>
<dbReference type="InterPro" id="IPR000477">
    <property type="entry name" value="RT_dom"/>
</dbReference>
<dbReference type="SUPFAM" id="SSF53098">
    <property type="entry name" value="Ribonuclease H-like"/>
    <property type="match status" value="1"/>
</dbReference>
<dbReference type="Pfam" id="PF05380">
    <property type="entry name" value="Peptidase_A17"/>
    <property type="match status" value="1"/>
</dbReference>
<evidence type="ECO:0000256" key="8">
    <source>
        <dbReference type="SAM" id="MobiDB-lite"/>
    </source>
</evidence>
<dbReference type="InterPro" id="IPR001969">
    <property type="entry name" value="Aspartic_peptidase_AS"/>
</dbReference>
<keyword evidence="4" id="KW-0255">Endonuclease</keyword>
<dbReference type="Gene3D" id="3.30.70.270">
    <property type="match status" value="1"/>
</dbReference>
<dbReference type="Pfam" id="PF17921">
    <property type="entry name" value="Integrase_H2C2"/>
    <property type="match status" value="1"/>
</dbReference>
<dbReference type="InterPro" id="IPR043128">
    <property type="entry name" value="Rev_trsase/Diguanyl_cyclase"/>
</dbReference>
<accession>A0A1I7T407</accession>
<feature type="region of interest" description="Disordered" evidence="8">
    <location>
        <begin position="218"/>
        <end position="238"/>
    </location>
</feature>
<evidence type="ECO:0000256" key="4">
    <source>
        <dbReference type="ARBA" id="ARBA00022759"/>
    </source>
</evidence>
<keyword evidence="10" id="KW-1185">Reference proteome</keyword>
<feature type="compositionally biased region" description="Polar residues" evidence="8">
    <location>
        <begin position="2387"/>
        <end position="2402"/>
    </location>
</feature>
<dbReference type="GO" id="GO:0004190">
    <property type="term" value="F:aspartic-type endopeptidase activity"/>
    <property type="evidence" value="ECO:0007669"/>
    <property type="project" value="InterPro"/>
</dbReference>
<dbReference type="InterPro" id="IPR021109">
    <property type="entry name" value="Peptidase_aspartic_dom_sf"/>
</dbReference>
<feature type="region of interest" description="Disordered" evidence="8">
    <location>
        <begin position="573"/>
        <end position="615"/>
    </location>
</feature>
<protein>
    <submittedName>
        <fullName evidence="11">Integrase catalytic domain-containing protein</fullName>
    </submittedName>
</protein>
<feature type="compositionally biased region" description="Polar residues" evidence="8">
    <location>
        <begin position="218"/>
        <end position="236"/>
    </location>
</feature>
<feature type="compositionally biased region" description="Polar residues" evidence="8">
    <location>
        <begin position="137"/>
        <end position="152"/>
    </location>
</feature>
<dbReference type="InterPro" id="IPR041588">
    <property type="entry name" value="Integrase_H2C2"/>
</dbReference>
<feature type="region of interest" description="Disordered" evidence="8">
    <location>
        <begin position="2273"/>
        <end position="2402"/>
    </location>
</feature>
<feature type="compositionally biased region" description="Polar residues" evidence="8">
    <location>
        <begin position="2333"/>
        <end position="2350"/>
    </location>
</feature>
<evidence type="ECO:0000256" key="1">
    <source>
        <dbReference type="ARBA" id="ARBA00022679"/>
    </source>
</evidence>
<evidence type="ECO:0000256" key="2">
    <source>
        <dbReference type="ARBA" id="ARBA00022695"/>
    </source>
</evidence>
<name>A0A1I7T407_9PELO</name>
<evidence type="ECO:0000256" key="7">
    <source>
        <dbReference type="SAM" id="Coils"/>
    </source>
</evidence>
<evidence type="ECO:0000313" key="10">
    <source>
        <dbReference type="Proteomes" id="UP000095282"/>
    </source>
</evidence>
<dbReference type="SUPFAM" id="SSF56672">
    <property type="entry name" value="DNA/RNA polymerases"/>
    <property type="match status" value="1"/>
</dbReference>
<keyword evidence="5" id="KW-0378">Hydrolase</keyword>
<feature type="compositionally biased region" description="Basic and acidic residues" evidence="8">
    <location>
        <begin position="2301"/>
        <end position="2315"/>
    </location>
</feature>
<keyword evidence="7" id="KW-0175">Coiled coil</keyword>
<dbReference type="GO" id="GO:0015074">
    <property type="term" value="P:DNA integration"/>
    <property type="evidence" value="ECO:0007669"/>
    <property type="project" value="InterPro"/>
</dbReference>
<sequence>MSKWSKEFKKRITTNCTHAKDAIADAEVLLSIPPEPSLVKNLNNKIADLHKKKAALEKLDLELRQGIQNEINMTEDEKVELDNTLKLSLEESNYKRLQTEIDQYVLKLEQLSLQITATNSACGGVQQQITGPEITAPGSSAQTGSGDISQSGVTPQVIPPLQDVTDPDPTAVVNSQSNNQALEANDRIAAIERDQQITNNNINTLMTMVDSIRRSQSNNGQVNRTEPHLENTSCGGASQGAHVHRVDCVTQNDASSRAGHGINQSLAPVNPSYPVGRYGSGAISSQDSRIGSSTTINVQGPFNSQTGPFTTRQENYGRFKRLTKEQVREEMEWERASATVKGAVQTLIQPFSGEPLDYPAFISRFEMAASRSMLIDDESKQIMLLGLLPESLRRQYQTTEISHERYWIIRRNLERQFNRSTAQKNTMIQELNNISFPDRDDNKLSESLNRVSSLVCMLGQHGVHNNDAFLINSVVSRLPSRLRSAANKLTEKSNPTMDQVLDAIHDAIAVQTGTRYQEPQKIPGYDEAYTNQVQFNAVQSGKNKQQYNAVQPTGRQQRPKTISIAPLRVRCPPKRKEKQPEPGTCASTACPHDTESKNADQDSIASTVRADTSRRTAWTKEAQTTFESTRSKQMCDGKTMKNWNTSCFVEQGLKPPSAKMFEDQQFQSPISINHAHSSPSAGESIYHTYAKPTLWGGPADTEGILAPQLTEDHFSSSTIHAHNNHSTQESVYHTYVGPTLLGGEADTEGILAPKPSETNYSSPINRSHDDSHAARSSVYHTYAGPTLLGGAVDTEGILAPQLYEDDSLPPEVNEAEDSPQQMMQRTDHDPYVNSFWLNNANTVDVLPSTLICDSFTRPEDFAKELNSISIEEPDEPPDPIKIRINQLTDAQSQLPFIQLQTPSGGKLIALVDTGAQMSIISSEAAQRLQLAPVGRRKMSYAGFIAETGPNWCIFYRLEMKDLNGESWTTCLPSFYRMNTVFRAPNHTDEDFAYLRRNGLHIEGVTDLRSLDGQRIDMILGNNVLNKIKRVQPPRHFYLPSGRAVEQLVIGFVNHPPVIDDLFVQVDKTKPLVVSDDLKDIWIHTIATDDPLETYDKRSLKNLEKQVEQLWNLEVIGIQPPAIRESKEALNLDLIAEFKKSATIDKDNIIHVALPFNGRQIELHNNLPVAKRRLASLLERQLQKEEDREAYHQIIMKQLESGIIEEASEDATDDGRSYVIPHRAVIKEESLTTKLRIVLDASSHMRGELSLNDCLFPGPSILQPILGIHLRSRMMLYLMTADIEKAFHQIFVKDGYRNFIKFVWLKDPAKGYSEDNLIFYRFTRLPFGVSCSPFLLAVTIMRYLELNEQDFNQRIIENLYVDNIMFTSNNKADMKYCHDKAKEIFNKMHMNLREFACNSSSVTKAIAEKDRSPSKTCKLLGHTWDSEADTITIKIAKPPAGTPTKKQIVSFAAKNYDPSGMVSPIIVKLKLLISKLWKLELKWNDKLPQVLMPLWEEIISTFTDGSYTFPRRLTDRQDYRSIQLILFSDASKYHYAATAYLRFEYGDNEFKSGLIFSKSKVRPSNGGAEFTIPRMELLAFEIASNAAVNIAKELHIEIKSAVLFSDSTCCLYWILNKVANNVGTIWVTNRVQKIQKNLLELQEAKLNPTVRYVPTDQNPADIASRGCSLQELRSSSLWNVGPTFLQQPEDHWPKKLDNTAVDPHTFHEQVTSMGVVREPATAEFVTHKVECATLAAHIEPVIPFERTNSLSKLTRWTATVAEFVCRLILKRNQRHPKKPIVLKDNLWRDFMNGLVARNLFVRLVCARRIIIRYHYRDAEMRLNEFPSRKLPVELHEDGSWRYKTRYSNAEDSRITPEMKFPTVILPNHPLARLIAIEAHEKLNHQGTQDVITEIHQKYWIEAIGSIVRKVRQQCWTCRKKHARPFKYNYNRILPPSRTSMVAPFKHIGLDYIGPLRYQRLDDLGKMYILLITCLITRAVHLEVVTDLTTLGFVNGLRRFISRRGSPTSIYSDNAPQFKLAYSMINEDLETVIDRSNVFTSFLAKEQIEIKFITPLSPWQGGVYERLVGLVKTLILKVLQKERRPFLEMETLVIEAEGIINSRPITPNKKNEDDAPAIRPIDFINPGVCLALPEKLDTVYDVIKCGGTEKLTRLALEGLGRAKEELWKDFAARYFYNLKELKENSAAHSMITPKEGMIVLVIDEKIKHRHHWPIGRIVQITKTLDGSPRSVRVKFGDQTLEKAVSQLIPLEDPGINDEDKVAVPPLQPQEIVTVIPPKRGRGRPRKIIATEDQPESPAPKNAEISREPSPDSGERILWRRKRRSRKGTQECLQHEPTQTPTAQSKEVQSSRSRAFLPRASKKAKDVSTVQLEDGSPGNGQEESKEINDRSSVNGSNLHSSRSRK</sequence>
<feature type="coiled-coil region" evidence="7">
    <location>
        <begin position="39"/>
        <end position="114"/>
    </location>
</feature>
<feature type="region of interest" description="Disordered" evidence="8">
    <location>
        <begin position="132"/>
        <end position="152"/>
    </location>
</feature>
<dbReference type="Pfam" id="PF00078">
    <property type="entry name" value="RVT_1"/>
    <property type="match status" value="1"/>
</dbReference>
<keyword evidence="6" id="KW-0695">RNA-directed DNA polymerase</keyword>
<dbReference type="PANTHER" id="PTHR47331:SF1">
    <property type="entry name" value="GAG-LIKE PROTEIN"/>
    <property type="match status" value="1"/>
</dbReference>
<dbReference type="GO" id="GO:0006508">
    <property type="term" value="P:proteolysis"/>
    <property type="evidence" value="ECO:0007669"/>
    <property type="project" value="InterPro"/>
</dbReference>
<dbReference type="InterPro" id="IPR036397">
    <property type="entry name" value="RNaseH_sf"/>
</dbReference>
<evidence type="ECO:0000313" key="11">
    <source>
        <dbReference type="WBParaSite" id="Csp11.Scaffold496.g2206.t1"/>
    </source>
</evidence>
<dbReference type="InterPro" id="IPR012337">
    <property type="entry name" value="RNaseH-like_sf"/>
</dbReference>
<dbReference type="Proteomes" id="UP000095282">
    <property type="component" value="Unplaced"/>
</dbReference>
<dbReference type="PANTHER" id="PTHR47331">
    <property type="entry name" value="PHD-TYPE DOMAIN-CONTAINING PROTEIN"/>
    <property type="match status" value="1"/>
</dbReference>
<dbReference type="WBParaSite" id="Csp11.Scaffold496.g2206.t1">
    <property type="protein sequence ID" value="Csp11.Scaffold496.g2206.t1"/>
    <property type="gene ID" value="Csp11.Scaffold496.g2206"/>
</dbReference>
<dbReference type="GO" id="GO:0042575">
    <property type="term" value="C:DNA polymerase complex"/>
    <property type="evidence" value="ECO:0007669"/>
    <property type="project" value="UniProtKB-ARBA"/>
</dbReference>
<proteinExistence type="predicted"/>
<dbReference type="eggNOG" id="KOG0017">
    <property type="taxonomic scope" value="Eukaryota"/>
</dbReference>
<dbReference type="GO" id="GO:0004519">
    <property type="term" value="F:endonuclease activity"/>
    <property type="evidence" value="ECO:0007669"/>
    <property type="project" value="UniProtKB-KW"/>
</dbReference>
<dbReference type="STRING" id="1561998.A0A1I7T407"/>
<evidence type="ECO:0000259" key="9">
    <source>
        <dbReference type="PROSITE" id="PS50994"/>
    </source>
</evidence>
<feature type="domain" description="Integrase catalytic" evidence="9">
    <location>
        <begin position="1938"/>
        <end position="2126"/>
    </location>
</feature>
<dbReference type="PROSITE" id="PS00141">
    <property type="entry name" value="ASP_PROTEASE"/>
    <property type="match status" value="1"/>
</dbReference>
<dbReference type="InterPro" id="IPR043502">
    <property type="entry name" value="DNA/RNA_pol_sf"/>
</dbReference>
<reference evidence="11" key="1">
    <citation type="submission" date="2016-11" db="UniProtKB">
        <authorList>
            <consortium name="WormBaseParasite"/>
        </authorList>
    </citation>
    <scope>IDENTIFICATION</scope>
</reference>
<feature type="compositionally biased region" description="Polar residues" evidence="8">
    <location>
        <begin position="601"/>
        <end position="610"/>
    </location>
</feature>
<dbReference type="InterPro" id="IPR040676">
    <property type="entry name" value="DUF5641"/>
</dbReference>
<keyword evidence="2" id="KW-0548">Nucleotidyltransferase</keyword>
<dbReference type="GO" id="GO:0003676">
    <property type="term" value="F:nucleic acid binding"/>
    <property type="evidence" value="ECO:0007669"/>
    <property type="project" value="InterPro"/>
</dbReference>
<evidence type="ECO:0000256" key="5">
    <source>
        <dbReference type="ARBA" id="ARBA00022801"/>
    </source>
</evidence>
<dbReference type="GO" id="GO:0003964">
    <property type="term" value="F:RNA-directed DNA polymerase activity"/>
    <property type="evidence" value="ECO:0007669"/>
    <property type="project" value="UniProtKB-KW"/>
</dbReference>
<organism evidence="10 11">
    <name type="scientific">Caenorhabditis tropicalis</name>
    <dbReference type="NCBI Taxonomy" id="1561998"/>
    <lineage>
        <taxon>Eukaryota</taxon>
        <taxon>Metazoa</taxon>
        <taxon>Ecdysozoa</taxon>
        <taxon>Nematoda</taxon>
        <taxon>Chromadorea</taxon>
        <taxon>Rhabditida</taxon>
        <taxon>Rhabditina</taxon>
        <taxon>Rhabditomorpha</taxon>
        <taxon>Rhabditoidea</taxon>
        <taxon>Rhabditidae</taxon>
        <taxon>Peloderinae</taxon>
        <taxon>Caenorhabditis</taxon>
    </lineage>
</organism>
<dbReference type="Pfam" id="PF18701">
    <property type="entry name" value="DUF5641"/>
    <property type="match status" value="1"/>
</dbReference>
<dbReference type="Gene3D" id="3.30.420.10">
    <property type="entry name" value="Ribonuclease H-like superfamily/Ribonuclease H"/>
    <property type="match status" value="1"/>
</dbReference>
<evidence type="ECO:0000256" key="3">
    <source>
        <dbReference type="ARBA" id="ARBA00022722"/>
    </source>
</evidence>
<dbReference type="PROSITE" id="PS50994">
    <property type="entry name" value="INTEGRASE"/>
    <property type="match status" value="1"/>
</dbReference>
<keyword evidence="3" id="KW-0540">Nuclease</keyword>
<dbReference type="InterPro" id="IPR008042">
    <property type="entry name" value="Retrotrans_Pao"/>
</dbReference>
<dbReference type="Gene3D" id="3.10.10.10">
    <property type="entry name" value="HIV Type 1 Reverse Transcriptase, subunit A, domain 1"/>
    <property type="match status" value="1"/>
</dbReference>
<keyword evidence="1" id="KW-0808">Transferase</keyword>